<dbReference type="RefSeq" id="WP_055187246.1">
    <property type="nucleotide sequence ID" value="NZ_FPBS01000016.1"/>
</dbReference>
<protein>
    <submittedName>
        <fullName evidence="1">DNA sulfur modification protein DndB</fullName>
    </submittedName>
</protein>
<name>A0A0P7KQM1_9RHOB</name>
<evidence type="ECO:0000313" key="1">
    <source>
        <dbReference type="EMBL" id="KPN64767.1"/>
    </source>
</evidence>
<dbReference type="Pfam" id="PF14072">
    <property type="entry name" value="DndB"/>
    <property type="match status" value="1"/>
</dbReference>
<accession>A0A0P7KQM1</accession>
<dbReference type="InterPro" id="IPR017642">
    <property type="entry name" value="DNA_S_mod_DndB"/>
</dbReference>
<dbReference type="InterPro" id="IPR017601">
    <property type="entry name" value="DGQHR-contain_dom"/>
</dbReference>
<proteinExistence type="predicted"/>
<reference evidence="1 2" key="1">
    <citation type="submission" date="2015-09" db="EMBL/GenBank/DDBJ databases">
        <title>Draft genome sequence of Aliiroseovarius crassostreae CV919-312TSm, the causative agent of Roseovarius Oyster Disease (formerly Juvenile Oyster Disease).</title>
        <authorList>
            <person name="Kessner L."/>
            <person name="Spinard E."/>
            <person name="Nelson D."/>
        </authorList>
    </citation>
    <scope>NUCLEOTIDE SEQUENCE [LARGE SCALE GENOMIC DNA]</scope>
    <source>
        <strain evidence="1 2">CV919-312</strain>
    </source>
</reference>
<dbReference type="STRING" id="154981.AKJ29_05885"/>
<dbReference type="AlphaFoldDB" id="A0A0P7KQM1"/>
<dbReference type="NCBIfam" id="TIGR03187">
    <property type="entry name" value="DGQHR"/>
    <property type="match status" value="1"/>
</dbReference>
<organism evidence="1 2">
    <name type="scientific">Aliiroseovarius crassostreae</name>
    <dbReference type="NCBI Taxonomy" id="154981"/>
    <lineage>
        <taxon>Bacteria</taxon>
        <taxon>Pseudomonadati</taxon>
        <taxon>Pseudomonadota</taxon>
        <taxon>Alphaproteobacteria</taxon>
        <taxon>Rhodobacterales</taxon>
        <taxon>Paracoccaceae</taxon>
        <taxon>Aliiroseovarius</taxon>
    </lineage>
</organism>
<sequence length="361" mass="40284">MANELTFEAIRGVQSRTAYYTVMVPMKMVPRLFIFDGDDLPPDLRAQRVLSKARVPQIANYLAENWDNYILSSLCASVDGDLTFTPASSDGALKNVGTLSFAMDARIILNDGQHRRAAIEDALKTRPALENETISVVIFADRGLERSQQMFADLNMNAVRPSNSLNILYDKRDPLAGLSVEVFRQVPFFNRFLELEKKSLSNRTTKLYTLSSLQQAHEWMVGPAGDRFGTSTLDKVVRFWNSLYDIMDDWQRLDGGSLNAHDLRQNTVHSHGVLLQSFGVLGGALIDAFPETWAEKLQSLSSLDWSRRNAALWEGKVMNDARMNGQRRSVLLGAAVLFETVGLPLEPRMKAAIDAQGQVAA</sequence>
<gene>
    <name evidence="1" type="ORF">AKJ29_05885</name>
</gene>
<keyword evidence="2" id="KW-1185">Reference proteome</keyword>
<dbReference type="EMBL" id="LKBA01000001">
    <property type="protein sequence ID" value="KPN64767.1"/>
    <property type="molecule type" value="Genomic_DNA"/>
</dbReference>
<comment type="caution">
    <text evidence="1">The sequence shown here is derived from an EMBL/GenBank/DDBJ whole genome shotgun (WGS) entry which is preliminary data.</text>
</comment>
<dbReference type="Proteomes" id="UP000050471">
    <property type="component" value="Unassembled WGS sequence"/>
</dbReference>
<dbReference type="NCBIfam" id="TIGR03233">
    <property type="entry name" value="DNA_S_dndB"/>
    <property type="match status" value="1"/>
</dbReference>
<dbReference type="OrthoDB" id="3524978at2"/>
<evidence type="ECO:0000313" key="2">
    <source>
        <dbReference type="Proteomes" id="UP000050471"/>
    </source>
</evidence>
<dbReference type="CDD" id="cd16412">
    <property type="entry name" value="dndB"/>
    <property type="match status" value="1"/>
</dbReference>